<dbReference type="EMBL" id="JAHLFU010000010">
    <property type="protein sequence ID" value="MBU3852266.1"/>
    <property type="molecule type" value="Genomic_DNA"/>
</dbReference>
<comment type="similarity">
    <text evidence="2">Belongs to the outer membrane factor (OMF) (TC 1.B.17) family.</text>
</comment>
<evidence type="ECO:0000256" key="5">
    <source>
        <dbReference type="ARBA" id="ARBA00022692"/>
    </source>
</evidence>
<evidence type="ECO:0000256" key="4">
    <source>
        <dbReference type="ARBA" id="ARBA00022452"/>
    </source>
</evidence>
<dbReference type="InterPro" id="IPR003423">
    <property type="entry name" value="OMP_efflux"/>
</dbReference>
<proteinExistence type="inferred from homology"/>
<dbReference type="Pfam" id="PF02321">
    <property type="entry name" value="OEP"/>
    <property type="match status" value="2"/>
</dbReference>
<sequence>MMKMSLRKGVLLLWALCFGTGINRAYAGEVLQLTLDEALKIALSDNPTIKVADQDIELKKVSAKEAWQSLLPTVDLNGTITYTIKTATMNIGGNQVKMGNDASNTWNGALNVSLPLYAPAVYRTMKMTRDDIELAAEKSRASRLDLINQVTKAYYQLMLAQDSYAVLQKSYSYSEENYEVVKAKFEQGSVSEYDKISAEVQMRNMKPNVVSAANAVNLAKTQLKVLLGIGDPELEVEVQDNLKNYEQTVHAHDPLQQVSLEQNTTLRQFTFNEKLLNHSLRIQKSAFIPTLALNYQYQYQALFNQNFQFWNYNWTPSSTLALTLSIPLYHADNFTKMKTIRIQQQQLAENRVNTERQLNMQVQTYLDNMQASNEQMASNKESVAQAEKGLLIAQKRYDVGRGTILELNSSEVALTQAELTYNQAIYDYLTARADLDYLMGTDR</sequence>
<dbReference type="SUPFAM" id="SSF56954">
    <property type="entry name" value="Outer membrane efflux proteins (OEP)"/>
    <property type="match status" value="1"/>
</dbReference>
<evidence type="ECO:0000256" key="6">
    <source>
        <dbReference type="ARBA" id="ARBA00023136"/>
    </source>
</evidence>
<dbReference type="Gene3D" id="1.20.1600.10">
    <property type="entry name" value="Outer membrane efflux proteins (OEP)"/>
    <property type="match status" value="1"/>
</dbReference>
<dbReference type="GO" id="GO:0015288">
    <property type="term" value="F:porin activity"/>
    <property type="evidence" value="ECO:0007669"/>
    <property type="project" value="TreeGrafter"/>
</dbReference>
<dbReference type="GO" id="GO:0009279">
    <property type="term" value="C:cell outer membrane"/>
    <property type="evidence" value="ECO:0007669"/>
    <property type="project" value="UniProtKB-SubCell"/>
</dbReference>
<reference evidence="8" key="1">
    <citation type="journal article" date="2021" name="PeerJ">
        <title>Extensive microbial diversity within the chicken gut microbiome revealed by metagenomics and culture.</title>
        <authorList>
            <person name="Gilroy R."/>
            <person name="Ravi A."/>
            <person name="Getino M."/>
            <person name="Pursley I."/>
            <person name="Horton D.L."/>
            <person name="Alikhan N.F."/>
            <person name="Baker D."/>
            <person name="Gharbi K."/>
            <person name="Hall N."/>
            <person name="Watson M."/>
            <person name="Adriaenssens E.M."/>
            <person name="Foster-Nyarko E."/>
            <person name="Jarju S."/>
            <person name="Secka A."/>
            <person name="Antonio M."/>
            <person name="Oren A."/>
            <person name="Chaudhuri R.R."/>
            <person name="La Ragione R."/>
            <person name="Hildebrand F."/>
            <person name="Pallen M.J."/>
        </authorList>
    </citation>
    <scope>NUCLEOTIDE SEQUENCE</scope>
    <source>
        <strain evidence="8">G3-2149</strain>
    </source>
</reference>
<dbReference type="AlphaFoldDB" id="A0A9E2L3N7"/>
<dbReference type="GO" id="GO:0015562">
    <property type="term" value="F:efflux transmembrane transporter activity"/>
    <property type="evidence" value="ECO:0007669"/>
    <property type="project" value="InterPro"/>
</dbReference>
<evidence type="ECO:0000256" key="3">
    <source>
        <dbReference type="ARBA" id="ARBA00022448"/>
    </source>
</evidence>
<keyword evidence="5" id="KW-0812">Transmembrane</keyword>
<dbReference type="PANTHER" id="PTHR30026:SF20">
    <property type="entry name" value="OUTER MEMBRANE PROTEIN TOLC"/>
    <property type="match status" value="1"/>
</dbReference>
<dbReference type="GO" id="GO:1990281">
    <property type="term" value="C:efflux pump complex"/>
    <property type="evidence" value="ECO:0007669"/>
    <property type="project" value="TreeGrafter"/>
</dbReference>
<protein>
    <submittedName>
        <fullName evidence="8">TolC family protein</fullName>
    </submittedName>
</protein>
<keyword evidence="7" id="KW-0998">Cell outer membrane</keyword>
<evidence type="ECO:0000313" key="8">
    <source>
        <dbReference type="EMBL" id="MBU3852266.1"/>
    </source>
</evidence>
<evidence type="ECO:0000313" key="9">
    <source>
        <dbReference type="Proteomes" id="UP000823865"/>
    </source>
</evidence>
<evidence type="ECO:0000256" key="1">
    <source>
        <dbReference type="ARBA" id="ARBA00004442"/>
    </source>
</evidence>
<dbReference type="PANTHER" id="PTHR30026">
    <property type="entry name" value="OUTER MEMBRANE PROTEIN TOLC"/>
    <property type="match status" value="1"/>
</dbReference>
<evidence type="ECO:0000256" key="7">
    <source>
        <dbReference type="ARBA" id="ARBA00023237"/>
    </source>
</evidence>
<gene>
    <name evidence="8" type="ORF">H9789_00280</name>
</gene>
<reference evidence="8" key="2">
    <citation type="submission" date="2021-04" db="EMBL/GenBank/DDBJ databases">
        <authorList>
            <person name="Gilroy R."/>
        </authorList>
    </citation>
    <scope>NUCLEOTIDE SEQUENCE</scope>
    <source>
        <strain evidence="8">G3-2149</strain>
    </source>
</reference>
<evidence type="ECO:0000256" key="2">
    <source>
        <dbReference type="ARBA" id="ARBA00007613"/>
    </source>
</evidence>
<keyword evidence="6" id="KW-0472">Membrane</keyword>
<dbReference type="InterPro" id="IPR051906">
    <property type="entry name" value="TolC-like"/>
</dbReference>
<name>A0A9E2L3N7_9BACT</name>
<dbReference type="Proteomes" id="UP000823865">
    <property type="component" value="Unassembled WGS sequence"/>
</dbReference>
<keyword evidence="3" id="KW-0813">Transport</keyword>
<accession>A0A9E2L3N7</accession>
<comment type="caution">
    <text evidence="8">The sequence shown here is derived from an EMBL/GenBank/DDBJ whole genome shotgun (WGS) entry which is preliminary data.</text>
</comment>
<comment type="subcellular location">
    <subcellularLocation>
        <location evidence="1">Cell outer membrane</location>
    </subcellularLocation>
</comment>
<keyword evidence="4" id="KW-1134">Transmembrane beta strand</keyword>
<organism evidence="8 9">
    <name type="scientific">Candidatus Paraprevotella stercoravium</name>
    <dbReference type="NCBI Taxonomy" id="2838725"/>
    <lineage>
        <taxon>Bacteria</taxon>
        <taxon>Pseudomonadati</taxon>
        <taxon>Bacteroidota</taxon>
        <taxon>Bacteroidia</taxon>
        <taxon>Bacteroidales</taxon>
        <taxon>Prevotellaceae</taxon>
        <taxon>Paraprevotella</taxon>
    </lineage>
</organism>